<evidence type="ECO:0000256" key="3">
    <source>
        <dbReference type="ARBA" id="ARBA00022475"/>
    </source>
</evidence>
<dbReference type="EMBL" id="KI271585">
    <property type="protein sequence ID" value="ERL65664.1"/>
    <property type="molecule type" value="Genomic_DNA"/>
</dbReference>
<evidence type="ECO:0000256" key="1">
    <source>
        <dbReference type="ARBA" id="ARBA00004651"/>
    </source>
</evidence>
<keyword evidence="9" id="KW-1185">Reference proteome</keyword>
<feature type="transmembrane region" description="Helical" evidence="7">
    <location>
        <begin position="13"/>
        <end position="34"/>
    </location>
</feature>
<dbReference type="GO" id="GO:0009055">
    <property type="term" value="F:electron transfer activity"/>
    <property type="evidence" value="ECO:0007669"/>
    <property type="project" value="TreeGrafter"/>
</dbReference>
<reference evidence="9" key="1">
    <citation type="journal article" date="2013" name="Genome Announc.">
        <title>Whole-Genome Sequencing of Lactobacillus shenzhenensis Strain LY-73T.</title>
        <authorList>
            <person name="Lin Z."/>
            <person name="Liu Z."/>
            <person name="Yang R."/>
            <person name="Zou Y."/>
            <person name="Wan D."/>
            <person name="Chen J."/>
            <person name="Guo M."/>
            <person name="Zhao J."/>
            <person name="Fang C."/>
            <person name="Yang R."/>
            <person name="Liu F."/>
        </authorList>
    </citation>
    <scope>NUCLEOTIDE SEQUENCE [LARGE SCALE GENOMIC DNA]</scope>
    <source>
        <strain evidence="9">LY-73</strain>
    </source>
</reference>
<organism evidence="8 9">
    <name type="scientific">Schleiferilactobacillus shenzhenensis LY-73</name>
    <dbReference type="NCBI Taxonomy" id="1231336"/>
    <lineage>
        <taxon>Bacteria</taxon>
        <taxon>Bacillati</taxon>
        <taxon>Bacillota</taxon>
        <taxon>Bacilli</taxon>
        <taxon>Lactobacillales</taxon>
        <taxon>Lactobacillaceae</taxon>
        <taxon>Schleiferilactobacillus</taxon>
    </lineage>
</organism>
<dbReference type="PANTHER" id="PTHR43141:SF4">
    <property type="entry name" value="CYTOCHROME BD2 SUBUNIT II"/>
    <property type="match status" value="1"/>
</dbReference>
<dbReference type="PANTHER" id="PTHR43141">
    <property type="entry name" value="CYTOCHROME BD2 SUBUNIT II"/>
    <property type="match status" value="1"/>
</dbReference>
<dbReference type="NCBIfam" id="TIGR00203">
    <property type="entry name" value="cydB"/>
    <property type="match status" value="1"/>
</dbReference>
<accession>U4TN54</accession>
<sequence length="331" mass="37123">MQVFFLGLIATELMLFFVLDGADFGAGMATFFVGDNDRERNQIMRVTGPVWGGNETWAVTAFAVMFATYPGWYTAFTGYYLAVFLILLFLMFRGTAFDYRAQWHTRHYNRFWDWALMIGSLVPPFLFGLIFASTVSGVTVRSNVVYASWGDVMTVFNILGGLLAVVLSLNIGLARIMKKVPAPLTEKLTGKLRWTLIVLYPLAVLFVILLPFNTRFFSTHPALVTTLLVIFAATALTEYWTLTKGYRRASFWLAVVSMASFVYTIFLGNFPTLVVAKHGPDITALTATSGPTSLVWTAWLVGFMIITMIAFQAFAYHMANKYYDAPMSPMI</sequence>
<dbReference type="InterPro" id="IPR003317">
    <property type="entry name" value="Cyt-d_oxidase_su2"/>
</dbReference>
<feature type="transmembrane region" description="Helical" evidence="7">
    <location>
        <begin position="152"/>
        <end position="173"/>
    </location>
</feature>
<proteinExistence type="inferred from homology"/>
<dbReference type="HOGENOM" id="CLU_049294_0_1_9"/>
<gene>
    <name evidence="8" type="primary">cydB</name>
    <name evidence="8" type="ORF">L248_2350</name>
</gene>
<comment type="similarity">
    <text evidence="2">Belongs to the cytochrome ubiquinol oxidase subunit 2 family.</text>
</comment>
<evidence type="ECO:0000256" key="7">
    <source>
        <dbReference type="SAM" id="Phobius"/>
    </source>
</evidence>
<feature type="transmembrane region" description="Helical" evidence="7">
    <location>
        <begin position="111"/>
        <end position="132"/>
    </location>
</feature>
<feature type="transmembrane region" description="Helical" evidence="7">
    <location>
        <begin position="251"/>
        <end position="276"/>
    </location>
</feature>
<dbReference type="eggNOG" id="COG1294">
    <property type="taxonomic scope" value="Bacteria"/>
</dbReference>
<dbReference type="AlphaFoldDB" id="U4TN54"/>
<keyword evidence="3" id="KW-1003">Cell membrane</keyword>
<dbReference type="Proteomes" id="UP000030647">
    <property type="component" value="Unassembled WGS sequence"/>
</dbReference>
<evidence type="ECO:0000256" key="4">
    <source>
        <dbReference type="ARBA" id="ARBA00022692"/>
    </source>
</evidence>
<feature type="transmembrane region" description="Helical" evidence="7">
    <location>
        <begin position="218"/>
        <end position="239"/>
    </location>
</feature>
<evidence type="ECO:0000256" key="5">
    <source>
        <dbReference type="ARBA" id="ARBA00022989"/>
    </source>
</evidence>
<keyword evidence="5 7" id="KW-1133">Transmembrane helix</keyword>
<evidence type="ECO:0000313" key="8">
    <source>
        <dbReference type="EMBL" id="ERL65664.1"/>
    </source>
</evidence>
<evidence type="ECO:0000256" key="6">
    <source>
        <dbReference type="ARBA" id="ARBA00023136"/>
    </source>
</evidence>
<dbReference type="GO" id="GO:0019646">
    <property type="term" value="P:aerobic electron transport chain"/>
    <property type="evidence" value="ECO:0007669"/>
    <property type="project" value="TreeGrafter"/>
</dbReference>
<feature type="transmembrane region" description="Helical" evidence="7">
    <location>
        <begin position="194"/>
        <end position="212"/>
    </location>
</feature>
<evidence type="ECO:0000256" key="2">
    <source>
        <dbReference type="ARBA" id="ARBA00007543"/>
    </source>
</evidence>
<name>U4TN54_9LACO</name>
<keyword evidence="6 7" id="KW-0472">Membrane</keyword>
<evidence type="ECO:0000313" key="9">
    <source>
        <dbReference type="Proteomes" id="UP000030647"/>
    </source>
</evidence>
<feature type="transmembrane region" description="Helical" evidence="7">
    <location>
        <begin position="79"/>
        <end position="99"/>
    </location>
</feature>
<dbReference type="GO" id="GO:0005886">
    <property type="term" value="C:plasma membrane"/>
    <property type="evidence" value="ECO:0007669"/>
    <property type="project" value="UniProtKB-SubCell"/>
</dbReference>
<dbReference type="GO" id="GO:0016682">
    <property type="term" value="F:oxidoreductase activity, acting on diphenols and related substances as donors, oxygen as acceptor"/>
    <property type="evidence" value="ECO:0007669"/>
    <property type="project" value="TreeGrafter"/>
</dbReference>
<dbReference type="STRING" id="1231336.L248_2350"/>
<dbReference type="GO" id="GO:0070069">
    <property type="term" value="C:cytochrome complex"/>
    <property type="evidence" value="ECO:0007669"/>
    <property type="project" value="TreeGrafter"/>
</dbReference>
<keyword evidence="4 7" id="KW-0812">Transmembrane</keyword>
<protein>
    <submittedName>
        <fullName evidence="8">CydB</fullName>
    </submittedName>
</protein>
<dbReference type="Pfam" id="PF02322">
    <property type="entry name" value="Cyt_bd_oxida_II"/>
    <property type="match status" value="1"/>
</dbReference>
<comment type="subcellular location">
    <subcellularLocation>
        <location evidence="1">Cell membrane</location>
        <topology evidence="1">Multi-pass membrane protein</topology>
    </subcellularLocation>
</comment>
<feature type="transmembrane region" description="Helical" evidence="7">
    <location>
        <begin position="296"/>
        <end position="319"/>
    </location>
</feature>